<feature type="domain" description="KH type-2" evidence="10">
    <location>
        <begin position="39"/>
        <end position="109"/>
    </location>
</feature>
<dbReference type="Gene3D" id="3.30.300.20">
    <property type="match status" value="1"/>
</dbReference>
<sequence>MGQKVSPIGLRLGINKTWLSKWYADPREYADTLHEDLKIRKIIQDLPETKNADVAEVEIIRHPQRITIVIHTARPGVIIGVKGATIEAIGNIIQKSVNKKVQIKIKEIKRSENNSQLIAQNIAKQLVNRSPFRKALKQAVSGAMKGGAQGIKIRISGRLGGAEMSRVEEHKEGRTPLHTLRADIDYGFAEAHTTFGKIGIKVWVYNGMMYGHEHKEDAGALLNKKRRERTAPAARS</sequence>
<dbReference type="Gene3D" id="3.30.1140.32">
    <property type="entry name" value="Ribosomal protein S3, C-terminal domain"/>
    <property type="match status" value="1"/>
</dbReference>
<dbReference type="InterPro" id="IPR004044">
    <property type="entry name" value="KH_dom_type_2"/>
</dbReference>
<evidence type="ECO:0000256" key="5">
    <source>
        <dbReference type="ARBA" id="ARBA00023274"/>
    </source>
</evidence>
<dbReference type="InterPro" id="IPR001351">
    <property type="entry name" value="Ribosomal_uS3_C"/>
</dbReference>
<dbReference type="GO" id="GO:0006412">
    <property type="term" value="P:translation"/>
    <property type="evidence" value="ECO:0007669"/>
    <property type="project" value="UniProtKB-UniRule"/>
</dbReference>
<comment type="similarity">
    <text evidence="1 8 9">Belongs to the universal ribosomal protein uS3 family.</text>
</comment>
<dbReference type="InterPro" id="IPR005704">
    <property type="entry name" value="Ribosomal_uS3_bac-typ"/>
</dbReference>
<dbReference type="InterPro" id="IPR036419">
    <property type="entry name" value="Ribosomal_S3_C_sf"/>
</dbReference>
<dbReference type="InterPro" id="IPR004087">
    <property type="entry name" value="KH_dom"/>
</dbReference>
<protein>
    <recommendedName>
        <fullName evidence="7 8">Small ribosomal subunit protein uS3</fullName>
    </recommendedName>
</protein>
<organism evidence="11 12">
    <name type="scientific">Candidatus Gallitreponema excrementavium</name>
    <dbReference type="NCBI Taxonomy" id="2840840"/>
    <lineage>
        <taxon>Bacteria</taxon>
        <taxon>Pseudomonadati</taxon>
        <taxon>Spirochaetota</taxon>
        <taxon>Spirochaetia</taxon>
        <taxon>Spirochaetales</taxon>
        <taxon>Candidatus Gallitreponema</taxon>
    </lineage>
</organism>
<dbReference type="NCBIfam" id="TIGR01009">
    <property type="entry name" value="rpsC_bact"/>
    <property type="match status" value="1"/>
</dbReference>
<reference evidence="11" key="1">
    <citation type="submission" date="2020-10" db="EMBL/GenBank/DDBJ databases">
        <authorList>
            <person name="Gilroy R."/>
        </authorList>
    </citation>
    <scope>NUCLEOTIDE SEQUENCE</scope>
    <source>
        <strain evidence="11">10532</strain>
    </source>
</reference>
<dbReference type="GO" id="GO:0019843">
    <property type="term" value="F:rRNA binding"/>
    <property type="evidence" value="ECO:0007669"/>
    <property type="project" value="UniProtKB-UniRule"/>
</dbReference>
<dbReference type="PANTHER" id="PTHR11760:SF19">
    <property type="entry name" value="SMALL RIBOSOMAL SUBUNIT PROTEIN US3C"/>
    <property type="match status" value="1"/>
</dbReference>
<dbReference type="SUPFAM" id="SSF54821">
    <property type="entry name" value="Ribosomal protein S3 C-terminal domain"/>
    <property type="match status" value="1"/>
</dbReference>
<dbReference type="PROSITE" id="PS00548">
    <property type="entry name" value="RIBOSOMAL_S3"/>
    <property type="match status" value="1"/>
</dbReference>
<evidence type="ECO:0000256" key="8">
    <source>
        <dbReference type="HAMAP-Rule" id="MF_01309"/>
    </source>
</evidence>
<comment type="function">
    <text evidence="6 8">Binds the lower part of the 30S subunit head. Binds mRNA in the 70S ribosome, positioning it for translation.</text>
</comment>
<comment type="caution">
    <text evidence="11">The sequence shown here is derived from an EMBL/GenBank/DDBJ whole genome shotgun (WGS) entry which is preliminary data.</text>
</comment>
<evidence type="ECO:0000256" key="3">
    <source>
        <dbReference type="ARBA" id="ARBA00022884"/>
    </source>
</evidence>
<reference evidence="11" key="2">
    <citation type="journal article" date="2021" name="PeerJ">
        <title>Extensive microbial diversity within the chicken gut microbiome revealed by metagenomics and culture.</title>
        <authorList>
            <person name="Gilroy R."/>
            <person name="Ravi A."/>
            <person name="Getino M."/>
            <person name="Pursley I."/>
            <person name="Horton D.L."/>
            <person name="Alikhan N.F."/>
            <person name="Baker D."/>
            <person name="Gharbi K."/>
            <person name="Hall N."/>
            <person name="Watson M."/>
            <person name="Adriaenssens E.M."/>
            <person name="Foster-Nyarko E."/>
            <person name="Jarju S."/>
            <person name="Secka A."/>
            <person name="Antonio M."/>
            <person name="Oren A."/>
            <person name="Chaudhuri R.R."/>
            <person name="La Ragione R."/>
            <person name="Hildebrand F."/>
            <person name="Pallen M.J."/>
        </authorList>
    </citation>
    <scope>NUCLEOTIDE SEQUENCE</scope>
    <source>
        <strain evidence="11">10532</strain>
    </source>
</reference>
<keyword evidence="3 8" id="KW-0694">RNA-binding</keyword>
<evidence type="ECO:0000256" key="9">
    <source>
        <dbReference type="RuleBase" id="RU003624"/>
    </source>
</evidence>
<dbReference type="EMBL" id="JADIMM010000079">
    <property type="protein sequence ID" value="MBO8457828.1"/>
    <property type="molecule type" value="Genomic_DNA"/>
</dbReference>
<evidence type="ECO:0000256" key="2">
    <source>
        <dbReference type="ARBA" id="ARBA00022730"/>
    </source>
</evidence>
<gene>
    <name evidence="8 11" type="primary">rpsC</name>
    <name evidence="11" type="ORF">IAA81_06330</name>
</gene>
<keyword evidence="2 8" id="KW-0699">rRNA-binding</keyword>
<dbReference type="Pfam" id="PF07650">
    <property type="entry name" value="KH_2"/>
    <property type="match status" value="1"/>
</dbReference>
<evidence type="ECO:0000259" key="10">
    <source>
        <dbReference type="PROSITE" id="PS50823"/>
    </source>
</evidence>
<evidence type="ECO:0000256" key="6">
    <source>
        <dbReference type="ARBA" id="ARBA00024998"/>
    </source>
</evidence>
<dbReference type="InterPro" id="IPR057258">
    <property type="entry name" value="Ribosomal_uS3"/>
</dbReference>
<dbReference type="InterPro" id="IPR018280">
    <property type="entry name" value="Ribosomal_uS3_CS"/>
</dbReference>
<name>A0A9D9HQ85_9SPIR</name>
<dbReference type="InterPro" id="IPR015946">
    <property type="entry name" value="KH_dom-like_a/b"/>
</dbReference>
<dbReference type="Pfam" id="PF00189">
    <property type="entry name" value="Ribosomal_S3_C"/>
    <property type="match status" value="1"/>
</dbReference>
<dbReference type="CDD" id="cd02412">
    <property type="entry name" value="KH-II_30S_S3"/>
    <property type="match status" value="1"/>
</dbReference>
<dbReference type="FunFam" id="3.30.300.20:FF:000001">
    <property type="entry name" value="30S ribosomal protein S3"/>
    <property type="match status" value="1"/>
</dbReference>
<dbReference type="PROSITE" id="PS50823">
    <property type="entry name" value="KH_TYPE_2"/>
    <property type="match status" value="1"/>
</dbReference>
<proteinExistence type="inferred from homology"/>
<dbReference type="GO" id="GO:0022627">
    <property type="term" value="C:cytosolic small ribosomal subunit"/>
    <property type="evidence" value="ECO:0007669"/>
    <property type="project" value="TreeGrafter"/>
</dbReference>
<accession>A0A9D9HQ85</accession>
<dbReference type="GO" id="GO:0003729">
    <property type="term" value="F:mRNA binding"/>
    <property type="evidence" value="ECO:0007669"/>
    <property type="project" value="UniProtKB-UniRule"/>
</dbReference>
<dbReference type="SUPFAM" id="SSF54814">
    <property type="entry name" value="Prokaryotic type KH domain (KH-domain type II)"/>
    <property type="match status" value="1"/>
</dbReference>
<evidence type="ECO:0000256" key="7">
    <source>
        <dbReference type="ARBA" id="ARBA00035257"/>
    </source>
</evidence>
<dbReference type="AlphaFoldDB" id="A0A9D9HQ85"/>
<dbReference type="GO" id="GO:0003735">
    <property type="term" value="F:structural constituent of ribosome"/>
    <property type="evidence" value="ECO:0007669"/>
    <property type="project" value="InterPro"/>
</dbReference>
<dbReference type="InterPro" id="IPR009019">
    <property type="entry name" value="KH_sf_prok-type"/>
</dbReference>
<evidence type="ECO:0000313" key="12">
    <source>
        <dbReference type="Proteomes" id="UP000823638"/>
    </source>
</evidence>
<keyword evidence="5 8" id="KW-0687">Ribonucleoprotein</keyword>
<comment type="subunit">
    <text evidence="8">Part of the 30S ribosomal subunit. Forms a tight complex with proteins S10 and S14.</text>
</comment>
<dbReference type="SMART" id="SM00322">
    <property type="entry name" value="KH"/>
    <property type="match status" value="1"/>
</dbReference>
<dbReference type="HAMAP" id="MF_01309_B">
    <property type="entry name" value="Ribosomal_uS3_B"/>
    <property type="match status" value="1"/>
</dbReference>
<dbReference type="PANTHER" id="PTHR11760">
    <property type="entry name" value="30S/40S RIBOSOMAL PROTEIN S3"/>
    <property type="match status" value="1"/>
</dbReference>
<dbReference type="Proteomes" id="UP000823638">
    <property type="component" value="Unassembled WGS sequence"/>
</dbReference>
<keyword evidence="4 8" id="KW-0689">Ribosomal protein</keyword>
<evidence type="ECO:0000256" key="4">
    <source>
        <dbReference type="ARBA" id="ARBA00022980"/>
    </source>
</evidence>
<evidence type="ECO:0000256" key="1">
    <source>
        <dbReference type="ARBA" id="ARBA00010761"/>
    </source>
</evidence>
<evidence type="ECO:0000313" key="11">
    <source>
        <dbReference type="EMBL" id="MBO8457828.1"/>
    </source>
</evidence>